<sequence>MTLSIIQPAPVAPVTNAAVNPVLTPREIFLAHFRSYPIISSTREAIYAVPITNRLAGIATPVLLAVRETQPIKAVMDRGDLIGDYTLSQIDIIFPTLTTLEVHDLTDPVTVPINGAFKALFDSVNTLNTSLGKLCVEPFASVIHGLSAQFNALVHDANGKGIVSSQFDPIFLLINNNLEALTDRCDIKTVPEEGSTSEMSRTRQIICNTLAGIKNDPIVVAEAGVETEIPASVPEPVPESSV</sequence>
<evidence type="ECO:0000313" key="2">
    <source>
        <dbReference type="Proteomes" id="UP001497600"/>
    </source>
</evidence>
<evidence type="ECO:0008006" key="3">
    <source>
        <dbReference type="Google" id="ProtNLM"/>
    </source>
</evidence>
<gene>
    <name evidence="1" type="ORF">CAAN4_F03730</name>
</gene>
<accession>A0ABP0EJ44</accession>
<dbReference type="Pfam" id="PF17316">
    <property type="entry name" value="Perilipin_2"/>
    <property type="match status" value="1"/>
</dbReference>
<protein>
    <recommendedName>
        <fullName evidence="3">Rpn11/EIF3F C-terminal domain-containing protein</fullName>
    </recommendedName>
</protein>
<dbReference type="Proteomes" id="UP001497600">
    <property type="component" value="Chromosome F"/>
</dbReference>
<name>A0ABP0EJ44_9ASCO</name>
<dbReference type="EMBL" id="OZ004258">
    <property type="protein sequence ID" value="CAK7911716.1"/>
    <property type="molecule type" value="Genomic_DNA"/>
</dbReference>
<keyword evidence="2" id="KW-1185">Reference proteome</keyword>
<evidence type="ECO:0000313" key="1">
    <source>
        <dbReference type="EMBL" id="CAK7911716.1"/>
    </source>
</evidence>
<proteinExistence type="predicted"/>
<reference evidence="1 2" key="1">
    <citation type="submission" date="2024-01" db="EMBL/GenBank/DDBJ databases">
        <authorList>
            <consortium name="Genoscope - CEA"/>
            <person name="William W."/>
        </authorList>
    </citation>
    <scope>NUCLEOTIDE SEQUENCE [LARGE SCALE GENOMIC DNA]</scope>
    <source>
        <strain evidence="1 2">29B2s-10</strain>
    </source>
</reference>
<organism evidence="1 2">
    <name type="scientific">[Candida] anglica</name>
    <dbReference type="NCBI Taxonomy" id="148631"/>
    <lineage>
        <taxon>Eukaryota</taxon>
        <taxon>Fungi</taxon>
        <taxon>Dikarya</taxon>
        <taxon>Ascomycota</taxon>
        <taxon>Saccharomycotina</taxon>
        <taxon>Pichiomycetes</taxon>
        <taxon>Debaryomycetaceae</taxon>
        <taxon>Kurtzmaniella</taxon>
    </lineage>
</organism>